<feature type="compositionally biased region" description="Basic and acidic residues" evidence="1">
    <location>
        <begin position="89"/>
        <end position="99"/>
    </location>
</feature>
<reference evidence="2" key="1">
    <citation type="submission" date="2020-11" db="EMBL/GenBank/DDBJ databases">
        <authorList>
            <person name="Tran Van P."/>
        </authorList>
    </citation>
    <scope>NUCLEOTIDE SEQUENCE</scope>
</reference>
<feature type="region of interest" description="Disordered" evidence="1">
    <location>
        <begin position="84"/>
        <end position="103"/>
    </location>
</feature>
<feature type="compositionally biased region" description="Basic and acidic residues" evidence="1">
    <location>
        <begin position="1"/>
        <end position="41"/>
    </location>
</feature>
<evidence type="ECO:0000256" key="1">
    <source>
        <dbReference type="SAM" id="MobiDB-lite"/>
    </source>
</evidence>
<feature type="region of interest" description="Disordered" evidence="1">
    <location>
        <begin position="115"/>
        <end position="138"/>
    </location>
</feature>
<feature type="compositionally biased region" description="Polar residues" evidence="1">
    <location>
        <begin position="123"/>
        <end position="138"/>
    </location>
</feature>
<dbReference type="EMBL" id="OA575499">
    <property type="protein sequence ID" value="CAD7205513.1"/>
    <property type="molecule type" value="Genomic_DNA"/>
</dbReference>
<name>A0A7R8ZDK0_TIMDO</name>
<evidence type="ECO:0000313" key="2">
    <source>
        <dbReference type="EMBL" id="CAD7205513.1"/>
    </source>
</evidence>
<sequence length="138" mass="15020">MDDTSKTIENVSERGISKDSTENIEMARDNDENTGPHETEKGGNTGPHETEKGGYPGATNANISHEEENVEGCTDVQLDLNGSIEDDCKDMHSDGRAPDDPCLAVGHNLVIEESDEEQEALNIGNTRQKQPTQLDNII</sequence>
<organism evidence="2">
    <name type="scientific">Timema douglasi</name>
    <name type="common">Walking stick</name>
    <dbReference type="NCBI Taxonomy" id="61478"/>
    <lineage>
        <taxon>Eukaryota</taxon>
        <taxon>Metazoa</taxon>
        <taxon>Ecdysozoa</taxon>
        <taxon>Arthropoda</taxon>
        <taxon>Hexapoda</taxon>
        <taxon>Insecta</taxon>
        <taxon>Pterygota</taxon>
        <taxon>Neoptera</taxon>
        <taxon>Polyneoptera</taxon>
        <taxon>Phasmatodea</taxon>
        <taxon>Timematodea</taxon>
        <taxon>Timematoidea</taxon>
        <taxon>Timematidae</taxon>
        <taxon>Timema</taxon>
    </lineage>
</organism>
<feature type="region of interest" description="Disordered" evidence="1">
    <location>
        <begin position="1"/>
        <end position="74"/>
    </location>
</feature>
<protein>
    <submittedName>
        <fullName evidence="2">Uncharacterized protein</fullName>
    </submittedName>
</protein>
<proteinExistence type="predicted"/>
<dbReference type="AlphaFoldDB" id="A0A7R8ZDK0"/>
<gene>
    <name evidence="2" type="ORF">TDIB3V08_LOCUS11664</name>
</gene>
<accession>A0A7R8ZDK0</accession>